<dbReference type="SMART" id="SM00448">
    <property type="entry name" value="REC"/>
    <property type="match status" value="1"/>
</dbReference>
<dbReference type="InterPro" id="IPR001789">
    <property type="entry name" value="Sig_transdc_resp-reg_receiver"/>
</dbReference>
<dbReference type="PROSITE" id="PS50043">
    <property type="entry name" value="HTH_LUXR_2"/>
    <property type="match status" value="1"/>
</dbReference>
<dbReference type="AlphaFoldDB" id="A0A495W8M9"/>
<dbReference type="PROSITE" id="PS50110">
    <property type="entry name" value="RESPONSE_REGULATORY"/>
    <property type="match status" value="1"/>
</dbReference>
<proteinExistence type="predicted"/>
<evidence type="ECO:0000256" key="2">
    <source>
        <dbReference type="ARBA" id="ARBA00023015"/>
    </source>
</evidence>
<dbReference type="InterPro" id="IPR000792">
    <property type="entry name" value="Tscrpt_reg_LuxR_C"/>
</dbReference>
<feature type="modified residue" description="4-aspartylphosphate" evidence="5">
    <location>
        <position position="54"/>
    </location>
</feature>
<dbReference type="GO" id="GO:0000160">
    <property type="term" value="P:phosphorelay signal transduction system"/>
    <property type="evidence" value="ECO:0007669"/>
    <property type="project" value="InterPro"/>
</dbReference>
<dbReference type="CDD" id="cd17535">
    <property type="entry name" value="REC_NarL-like"/>
    <property type="match status" value="1"/>
</dbReference>
<dbReference type="InterPro" id="IPR016032">
    <property type="entry name" value="Sig_transdc_resp-reg_C-effctor"/>
</dbReference>
<dbReference type="OrthoDB" id="9816469at2"/>
<name>A0A495W8M9_9RHOO</name>
<dbReference type="GO" id="GO:0003677">
    <property type="term" value="F:DNA binding"/>
    <property type="evidence" value="ECO:0007669"/>
    <property type="project" value="UniProtKB-KW"/>
</dbReference>
<evidence type="ECO:0000313" key="8">
    <source>
        <dbReference type="EMBL" id="RKT58072.1"/>
    </source>
</evidence>
<dbReference type="SMART" id="SM00421">
    <property type="entry name" value="HTH_LUXR"/>
    <property type="match status" value="1"/>
</dbReference>
<keyword evidence="1 5" id="KW-0597">Phosphoprotein</keyword>
<evidence type="ECO:0000256" key="1">
    <source>
        <dbReference type="ARBA" id="ARBA00022553"/>
    </source>
</evidence>
<gene>
    <name evidence="8" type="ORF">DFR40_2013</name>
</gene>
<dbReference type="PANTHER" id="PTHR43214:SF41">
    <property type="entry name" value="NITRATE_NITRITE RESPONSE REGULATOR PROTEIN NARP"/>
    <property type="match status" value="1"/>
</dbReference>
<feature type="domain" description="Response regulatory" evidence="7">
    <location>
        <begin position="3"/>
        <end position="119"/>
    </location>
</feature>
<dbReference type="InterPro" id="IPR039420">
    <property type="entry name" value="WalR-like"/>
</dbReference>
<evidence type="ECO:0000256" key="5">
    <source>
        <dbReference type="PROSITE-ProRule" id="PRU00169"/>
    </source>
</evidence>
<evidence type="ECO:0000256" key="4">
    <source>
        <dbReference type="ARBA" id="ARBA00023163"/>
    </source>
</evidence>
<keyword evidence="9" id="KW-1185">Reference proteome</keyword>
<dbReference type="PANTHER" id="PTHR43214">
    <property type="entry name" value="TWO-COMPONENT RESPONSE REGULATOR"/>
    <property type="match status" value="1"/>
</dbReference>
<evidence type="ECO:0000259" key="6">
    <source>
        <dbReference type="PROSITE" id="PS50043"/>
    </source>
</evidence>
<dbReference type="SUPFAM" id="SSF46894">
    <property type="entry name" value="C-terminal effector domain of the bipartite response regulators"/>
    <property type="match status" value="1"/>
</dbReference>
<dbReference type="InterPro" id="IPR011006">
    <property type="entry name" value="CheY-like_superfamily"/>
</dbReference>
<protein>
    <submittedName>
        <fullName evidence="8">LuxR family two component transcriptional regulator</fullName>
    </submittedName>
</protein>
<dbReference type="Pfam" id="PF00072">
    <property type="entry name" value="Response_reg"/>
    <property type="match status" value="1"/>
</dbReference>
<dbReference type="PRINTS" id="PR00038">
    <property type="entry name" value="HTHLUXR"/>
</dbReference>
<dbReference type="RefSeq" id="WP_121458343.1">
    <property type="nucleotide sequence ID" value="NZ_RBXP01000015.1"/>
</dbReference>
<dbReference type="Gene3D" id="3.40.50.2300">
    <property type="match status" value="1"/>
</dbReference>
<dbReference type="EMBL" id="RBXP01000015">
    <property type="protein sequence ID" value="RKT58072.1"/>
    <property type="molecule type" value="Genomic_DNA"/>
</dbReference>
<dbReference type="SUPFAM" id="SSF52172">
    <property type="entry name" value="CheY-like"/>
    <property type="match status" value="1"/>
</dbReference>
<feature type="domain" description="HTH luxR-type" evidence="6">
    <location>
        <begin position="140"/>
        <end position="205"/>
    </location>
</feature>
<keyword evidence="4" id="KW-0804">Transcription</keyword>
<evidence type="ECO:0000313" key="9">
    <source>
        <dbReference type="Proteomes" id="UP000270626"/>
    </source>
</evidence>
<dbReference type="Pfam" id="PF00196">
    <property type="entry name" value="GerE"/>
    <property type="match status" value="1"/>
</dbReference>
<dbReference type="Proteomes" id="UP000270626">
    <property type="component" value="Unassembled WGS sequence"/>
</dbReference>
<dbReference type="GO" id="GO:0006355">
    <property type="term" value="P:regulation of DNA-templated transcription"/>
    <property type="evidence" value="ECO:0007669"/>
    <property type="project" value="InterPro"/>
</dbReference>
<accession>A0A495W8M9</accession>
<evidence type="ECO:0000259" key="7">
    <source>
        <dbReference type="PROSITE" id="PS50110"/>
    </source>
</evidence>
<comment type="caution">
    <text evidence="8">The sequence shown here is derived from an EMBL/GenBank/DDBJ whole genome shotgun (WGS) entry which is preliminary data.</text>
</comment>
<organism evidence="8 9">
    <name type="scientific">Azonexus fungiphilus</name>
    <dbReference type="NCBI Taxonomy" id="146940"/>
    <lineage>
        <taxon>Bacteria</taxon>
        <taxon>Pseudomonadati</taxon>
        <taxon>Pseudomonadota</taxon>
        <taxon>Betaproteobacteria</taxon>
        <taxon>Rhodocyclales</taxon>
        <taxon>Azonexaceae</taxon>
        <taxon>Azonexus</taxon>
    </lineage>
</organism>
<sequence>MIRILLADDHHILRSGLKQIITSNKDLAVTEEASHGSEVLCKLQQGGIDILLTDLSMPGLSALDLITRARKEAPKVPIIVLSMHNESQLVSRVLRAGAAGYVTKSSDPATLLAAIRKVAAGGRFIDPSLVEAIVFSTPEDRPPHAALSDREYEVLQLLVRGLSLAEIGSNLFVSAKTVSTHKARAMQKLGINNNAELVRYGLRHGMA</sequence>
<reference evidence="8 9" key="1">
    <citation type="submission" date="2018-10" db="EMBL/GenBank/DDBJ databases">
        <title>Genomic Encyclopedia of Type Strains, Phase IV (KMG-IV): sequencing the most valuable type-strain genomes for metagenomic binning, comparative biology and taxonomic classification.</title>
        <authorList>
            <person name="Goeker M."/>
        </authorList>
    </citation>
    <scope>NUCLEOTIDE SEQUENCE [LARGE SCALE GENOMIC DNA]</scope>
    <source>
        <strain evidence="8 9">DSM 23841</strain>
    </source>
</reference>
<keyword evidence="2" id="KW-0805">Transcription regulation</keyword>
<dbReference type="CDD" id="cd06170">
    <property type="entry name" value="LuxR_C_like"/>
    <property type="match status" value="1"/>
</dbReference>
<dbReference type="InterPro" id="IPR058245">
    <property type="entry name" value="NreC/VraR/RcsB-like_REC"/>
</dbReference>
<evidence type="ECO:0000256" key="3">
    <source>
        <dbReference type="ARBA" id="ARBA00023125"/>
    </source>
</evidence>
<keyword evidence="3" id="KW-0238">DNA-binding</keyword>